<reference evidence="1 2" key="1">
    <citation type="submission" date="2020-04" db="EMBL/GenBank/DDBJ databases">
        <title>Metagenomic profiling of ammonia- and methane-oxidizing microorganisms in a Dutch drinking water treatment plant.</title>
        <authorList>
            <person name="Poghosyan L."/>
            <person name="Leucker S."/>
        </authorList>
    </citation>
    <scope>NUCLEOTIDE SEQUENCE [LARGE SCALE GENOMIC DNA]</scope>
    <source>
        <strain evidence="1">S-RSF-IL-03</strain>
    </source>
</reference>
<protein>
    <submittedName>
        <fullName evidence="1">T9SS type A sorting domain-containing protein</fullName>
    </submittedName>
</protein>
<evidence type="ECO:0000313" key="1">
    <source>
        <dbReference type="EMBL" id="NOT32692.1"/>
    </source>
</evidence>
<dbReference type="InterPro" id="IPR028994">
    <property type="entry name" value="Integrin_alpha_N"/>
</dbReference>
<dbReference type="EMBL" id="JABFRW010000008">
    <property type="protein sequence ID" value="NOT32692.1"/>
    <property type="molecule type" value="Genomic_DNA"/>
</dbReference>
<name>A0A849SBF3_UNCEI</name>
<accession>A0A849SBF3</accession>
<sequence length="216" mass="23353">MTTCRDARLRSNYLGTVFLALGSVLLALPARAQSQNRDGFAVERLYSTVGACRSVAIGDYDGDGDNDLAMAGARTPALGDLDGDGALDLAFPSIYTGEVAFMFGQRSVTLRKPSKPSARHVLADDTSQASLRLDPVAPHQGASSLEVRFTLPGSAPVSLEMFDITGRRIQERWAPRGASGEQAMEFSLDRSLRSGVYWLRLRQGAAVATRRFTIVR</sequence>
<gene>
    <name evidence="1" type="ORF">HOP12_00815</name>
</gene>
<proteinExistence type="predicted"/>
<evidence type="ECO:0000313" key="2">
    <source>
        <dbReference type="Proteomes" id="UP000580839"/>
    </source>
</evidence>
<dbReference type="SUPFAM" id="SSF69318">
    <property type="entry name" value="Integrin alpha N-terminal domain"/>
    <property type="match status" value="1"/>
</dbReference>
<organism evidence="1 2">
    <name type="scientific">Eiseniibacteriota bacterium</name>
    <dbReference type="NCBI Taxonomy" id="2212470"/>
    <lineage>
        <taxon>Bacteria</taxon>
        <taxon>Candidatus Eiseniibacteriota</taxon>
    </lineage>
</organism>
<dbReference type="Proteomes" id="UP000580839">
    <property type="component" value="Unassembled WGS sequence"/>
</dbReference>
<comment type="caution">
    <text evidence="1">The sequence shown here is derived from an EMBL/GenBank/DDBJ whole genome shotgun (WGS) entry which is preliminary data.</text>
</comment>
<dbReference type="AlphaFoldDB" id="A0A849SBF3"/>